<dbReference type="Proteomes" id="UP000251241">
    <property type="component" value="Unassembled WGS sequence"/>
</dbReference>
<protein>
    <submittedName>
        <fullName evidence="1">Uncharacterized protein</fullName>
    </submittedName>
</protein>
<evidence type="ECO:0000313" key="1">
    <source>
        <dbReference type="EMBL" id="SPZ84618.1"/>
    </source>
</evidence>
<proteinExistence type="predicted"/>
<dbReference type="RefSeq" id="WP_256602846.1">
    <property type="nucleotide sequence ID" value="NZ_UAUU01000002.1"/>
</dbReference>
<dbReference type="InterPro" id="IPR044929">
    <property type="entry name" value="DNA/RNA_non-sp_Endonuclease_sf"/>
</dbReference>
<accession>A0A2X2IRN0</accession>
<reference evidence="1 2" key="1">
    <citation type="submission" date="2018-06" db="EMBL/GenBank/DDBJ databases">
        <authorList>
            <consortium name="Pathogen Informatics"/>
            <person name="Doyle S."/>
        </authorList>
    </citation>
    <scope>NUCLEOTIDE SEQUENCE [LARGE SCALE GENOMIC DNA]</scope>
    <source>
        <strain evidence="1 2">NCTC11343</strain>
    </source>
</reference>
<dbReference type="EMBL" id="UAUU01000002">
    <property type="protein sequence ID" value="SPZ84618.1"/>
    <property type="molecule type" value="Genomic_DNA"/>
</dbReference>
<organism evidence="1 2">
    <name type="scientific">Sphingobacterium multivorum</name>
    <dbReference type="NCBI Taxonomy" id="28454"/>
    <lineage>
        <taxon>Bacteria</taxon>
        <taxon>Pseudomonadati</taxon>
        <taxon>Bacteroidota</taxon>
        <taxon>Sphingobacteriia</taxon>
        <taxon>Sphingobacteriales</taxon>
        <taxon>Sphingobacteriaceae</taxon>
        <taxon>Sphingobacterium</taxon>
    </lineage>
</organism>
<sequence length="48" mass="5568">MKKGNEYYTIGYKIDNVIPPSGSTFENYRLTVSELEKITGFTFFPRSK</sequence>
<name>A0A2X2IRN0_SPHMU</name>
<dbReference type="AlphaFoldDB" id="A0A2X2IRN0"/>
<gene>
    <name evidence="1" type="ORF">NCTC11343_01160</name>
</gene>
<dbReference type="Gene3D" id="3.40.570.10">
    <property type="entry name" value="Extracellular Endonuclease, subunit A"/>
    <property type="match status" value="1"/>
</dbReference>
<evidence type="ECO:0000313" key="2">
    <source>
        <dbReference type="Proteomes" id="UP000251241"/>
    </source>
</evidence>